<dbReference type="SUPFAM" id="SSF51445">
    <property type="entry name" value="(Trans)glycosidases"/>
    <property type="match status" value="1"/>
</dbReference>
<evidence type="ECO:0000256" key="3">
    <source>
        <dbReference type="ARBA" id="ARBA00012663"/>
    </source>
</evidence>
<proteinExistence type="inferred from homology"/>
<organism evidence="6">
    <name type="scientific">Brugia malayi</name>
    <name type="common">Filarial nematode worm</name>
    <dbReference type="NCBI Taxonomy" id="6279"/>
    <lineage>
        <taxon>Eukaryota</taxon>
        <taxon>Metazoa</taxon>
        <taxon>Ecdysozoa</taxon>
        <taxon>Nematoda</taxon>
        <taxon>Chromadorea</taxon>
        <taxon>Rhabditida</taxon>
        <taxon>Spirurina</taxon>
        <taxon>Spiruromorpha</taxon>
        <taxon>Filarioidea</taxon>
        <taxon>Onchocercidae</taxon>
        <taxon>Brugia</taxon>
    </lineage>
</organism>
<reference evidence="6" key="2">
    <citation type="submission" date="2012-12" db="EMBL/GenBank/DDBJ databases">
        <authorList>
            <person name="Gao Y.W."/>
            <person name="Fan S.T."/>
            <person name="Sun H.T."/>
            <person name="Wang Z."/>
            <person name="Gao X.L."/>
            <person name="Li Y.G."/>
            <person name="Wang T.C."/>
            <person name="Zhang K."/>
            <person name="Xu W.W."/>
            <person name="Yu Z.J."/>
            <person name="Xia X.Z."/>
        </authorList>
    </citation>
    <scope>NUCLEOTIDE SEQUENCE</scope>
    <source>
        <strain evidence="6">FR3</strain>
    </source>
</reference>
<name>A0A0J9XZC0_BRUMA</name>
<dbReference type="EC" id="3.2.1.52" evidence="3"/>
<gene>
    <name evidence="7" type="primary">bma-hex-2.1</name>
    <name evidence="6" type="synonym">Bma-hex-2</name>
    <name evidence="7" type="synonym">bma-hex-2</name>
    <name evidence="7" type="ORF">Bm10520</name>
    <name evidence="6" type="ORF">BM_Bm10520</name>
</gene>
<dbReference type="AlphaFoldDB" id="A0A0J9XZC0"/>
<dbReference type="CDD" id="cd06565">
    <property type="entry name" value="GH20_GcnA-like"/>
    <property type="match status" value="1"/>
</dbReference>
<sequence>MSIISRSRWLRCRIWRFFTLRTFLIFIFCCIILEITLGLPSYKQEDDVHTEYPRDFDSKEVIHSSFQTVKDLQKLKWNETSVQELAEKKDDRKSKLETVAPFKQSLTSLHSVRIQKQDEAQNSTKASYDESFYANRIIHFDLKGAAPKISYLKEVLRLIKANGATGILLEWEDTFPFSGILAENRNSDAYTVEEVRDFLETAKSLKLDVIPLVPTFGHLEWILKVEKFRQYRQNDMFPQVICLADDDGVSVILDAIRQVVQFHQPFGITYFHIGADEAFQFGECLKDRRWLKENKNKGKDNLAAMHLAKIANYIKTLIPNVRVLAWYDMIKLFESSLIEFYHLDQLLEVVVWDYSETLQQQNEFTWNSLAAKFPIVWGSSAYKGANGPLSAFLDLKHYFRNNKSWITHRKTYGTLFRTFRGLIITGWQRYDHFAVLCELLPVALPSVVLNLLVAKAGDKLSTQSIIKSVTAALNCTSRISLEYMHSFDSCDFPGVELFSVIHSLRNHIKVIKSEVFESHQVKGWLNRFNVHHGYTQLWYLLQMKSIIEMHISDMLNLTKMIQSLMQPIFRKNTIDEWLYEYTDPIIEQLRELLQHISELKMRRTFTVRNFDIKRKEMQAS</sequence>
<dbReference type="PANTHER" id="PTHR21040:SF4">
    <property type="entry name" value="BETA-N-ACETYLHEXOSAMINIDASE"/>
    <property type="match status" value="1"/>
</dbReference>
<comment type="catalytic activity">
    <reaction evidence="1">
        <text>Hydrolysis of terminal non-reducing N-acetyl-D-hexosamine residues in N-acetyl-beta-D-hexosaminides.</text>
        <dbReference type="EC" id="3.2.1.52"/>
    </reaction>
</comment>
<evidence type="ECO:0000313" key="7">
    <source>
        <dbReference type="WormBase" id="Bm10520"/>
    </source>
</evidence>
<keyword evidence="4" id="KW-0378">Hydrolase</keyword>
<reference evidence="6" key="1">
    <citation type="journal article" date="2007" name="Science">
        <title>Draft genome of the filarial nematode parasite Brugia malayi.</title>
        <authorList>
            <person name="Ghedin E."/>
            <person name="Wang S."/>
            <person name="Spiro D."/>
            <person name="Caler E."/>
            <person name="Zhao Q."/>
            <person name="Crabtree J."/>
            <person name="Allen J.E."/>
            <person name="Delcher A.L."/>
            <person name="Guiliano D.B."/>
            <person name="Miranda-Saavedra D."/>
            <person name="Angiuoli S.V."/>
            <person name="Creasy T."/>
            <person name="Amedeo P."/>
            <person name="Haas B."/>
            <person name="El-Sayed N.M."/>
            <person name="Wortman J.R."/>
            <person name="Feldblyum T."/>
            <person name="Tallon L."/>
            <person name="Schatz M."/>
            <person name="Shumway M."/>
            <person name="Koo H."/>
            <person name="Salzberg S.L."/>
            <person name="Schobel S."/>
            <person name="Pertea M."/>
            <person name="Pop M."/>
            <person name="White O."/>
            <person name="Barton G.J."/>
            <person name="Carlow C.K."/>
            <person name="Crawford M.J."/>
            <person name="Daub J."/>
            <person name="Dimmic M.W."/>
            <person name="Estes C.F."/>
            <person name="Foster J.M."/>
            <person name="Ganatra M."/>
            <person name="Gregory W.F."/>
            <person name="Johnson N.M."/>
            <person name="Jin J."/>
            <person name="Komuniecki R."/>
            <person name="Korf I."/>
            <person name="Kumar S."/>
            <person name="Laney S."/>
            <person name="Li B.W."/>
            <person name="Li W."/>
            <person name="Lindblom T.H."/>
            <person name="Lustigman S."/>
            <person name="Ma D."/>
            <person name="Maina C.V."/>
            <person name="Martin D.M."/>
            <person name="McCarter J.P."/>
            <person name="McReynolds L."/>
            <person name="Mitreva M."/>
            <person name="Nutman T.B."/>
            <person name="Parkinson J."/>
            <person name="Peregrin-Alvarez J.M."/>
            <person name="Poole C."/>
            <person name="Ren Q."/>
            <person name="Saunders L."/>
            <person name="Sluder A.E."/>
            <person name="Smith K."/>
            <person name="Stanke M."/>
            <person name="Unnasch T.R."/>
            <person name="Ware J."/>
            <person name="Wei A.D."/>
            <person name="Weil G."/>
            <person name="Williams D.J."/>
            <person name="Zhang Y."/>
            <person name="Williams S.A."/>
            <person name="Fraser-Liggett C."/>
            <person name="Slatko B."/>
            <person name="Blaxter M.L."/>
            <person name="Scott A.L."/>
        </authorList>
    </citation>
    <scope>NUCLEOTIDE SEQUENCE</scope>
    <source>
        <strain evidence="6">FR3</strain>
    </source>
</reference>
<protein>
    <recommendedName>
        <fullName evidence="3">beta-N-acetylhexosaminidase</fullName>
        <ecNumber evidence="3">3.2.1.52</ecNumber>
    </recommendedName>
</protein>
<dbReference type="InterPro" id="IPR038901">
    <property type="entry name" value="HEXDC-like"/>
</dbReference>
<dbReference type="WormBase" id="Bm10520">
    <property type="protein sequence ID" value="BM41268"/>
    <property type="gene ID" value="WBGene00230781"/>
    <property type="gene designation" value="Bma-hex-2.1"/>
</dbReference>
<evidence type="ECO:0000256" key="2">
    <source>
        <dbReference type="ARBA" id="ARBA00006285"/>
    </source>
</evidence>
<evidence type="ECO:0000313" key="6">
    <source>
        <dbReference type="EMBL" id="CDP98484.1"/>
    </source>
</evidence>
<dbReference type="InterPro" id="IPR017853">
    <property type="entry name" value="GH"/>
</dbReference>
<feature type="domain" description="Glycoside hydrolase family 20 catalytic" evidence="5">
    <location>
        <begin position="184"/>
        <end position="360"/>
    </location>
</feature>
<dbReference type="GO" id="GO:0032428">
    <property type="term" value="F:beta-N-acetylgalactosaminidase activity"/>
    <property type="evidence" value="ECO:0007669"/>
    <property type="project" value="EnsemblMetazoa"/>
</dbReference>
<dbReference type="Pfam" id="PF00728">
    <property type="entry name" value="Glyco_hydro_20"/>
    <property type="match status" value="1"/>
</dbReference>
<dbReference type="Gene3D" id="3.20.20.80">
    <property type="entry name" value="Glycosidases"/>
    <property type="match status" value="1"/>
</dbReference>
<dbReference type="OMA" id="TWMNPWQ"/>
<evidence type="ECO:0000259" key="5">
    <source>
        <dbReference type="Pfam" id="PF00728"/>
    </source>
</evidence>
<evidence type="ECO:0000256" key="4">
    <source>
        <dbReference type="ARBA" id="ARBA00022801"/>
    </source>
</evidence>
<dbReference type="InterPro" id="IPR015883">
    <property type="entry name" value="Glyco_hydro_20_cat"/>
</dbReference>
<dbReference type="EMBL" id="LN856998">
    <property type="protein sequence ID" value="CDP98484.1"/>
    <property type="molecule type" value="Genomic_DNA"/>
</dbReference>
<evidence type="ECO:0000256" key="1">
    <source>
        <dbReference type="ARBA" id="ARBA00001231"/>
    </source>
</evidence>
<accession>A0A0J9XZC0</accession>
<dbReference type="PANTHER" id="PTHR21040">
    <property type="entry name" value="BCDNA.GH04120"/>
    <property type="match status" value="1"/>
</dbReference>
<dbReference type="GO" id="GO:0005976">
    <property type="term" value="P:polysaccharide metabolic process"/>
    <property type="evidence" value="ECO:0007669"/>
    <property type="project" value="EnsemblMetazoa"/>
</dbReference>
<comment type="similarity">
    <text evidence="2">Belongs to the glycosyl hydrolase 20 family.</text>
</comment>